<feature type="chain" id="PRO_5046518917" evidence="8">
    <location>
        <begin position="24"/>
        <end position="442"/>
    </location>
</feature>
<keyword evidence="5" id="KW-0812">Transmembrane</keyword>
<dbReference type="PANTHER" id="PTHR30026">
    <property type="entry name" value="OUTER MEMBRANE PROTEIN TOLC"/>
    <property type="match status" value="1"/>
</dbReference>
<evidence type="ECO:0000256" key="8">
    <source>
        <dbReference type="SAM" id="SignalP"/>
    </source>
</evidence>
<dbReference type="Proteomes" id="UP001597094">
    <property type="component" value="Unassembled WGS sequence"/>
</dbReference>
<dbReference type="SUPFAM" id="SSF56954">
    <property type="entry name" value="Outer membrane efflux proteins (OEP)"/>
    <property type="match status" value="1"/>
</dbReference>
<dbReference type="PANTHER" id="PTHR30026:SF20">
    <property type="entry name" value="OUTER MEMBRANE PROTEIN TOLC"/>
    <property type="match status" value="1"/>
</dbReference>
<gene>
    <name evidence="9" type="ORF">ACFQ2O_10920</name>
</gene>
<sequence length="442" mass="50918">MKMLKRLRLLLLACLLCPSLVWAQGNTGAAPEQLTLEQCVDYALQNRAQVEQALLDEAIGRREINVNLAGWFPQISANYGGTKNLKLQQQPFGDQVITLGRKYTSNVLLEATQTLYSSDLLLASKASRFTKEQLQQNITNTKINTVVEVSKAYYDILLSKEQLTILNENLARQQKQYSDAQSRYEVGLVDKTDYQRAAITLGNIRSDIKRAQEAIKAKSAYLKQLMGFPVEQEIDLQYDYNIMQQLVLVDTTEILNFANRIELQQLQTQRELLKLNESYYKWSMLPTVSAYVNYNWLYFNNEFADLYNQAYPTSGAGLQISLPIFQGTKRIQNLKIAKLRQERLDVEVEEARRAINTEYQEALASYKADYYEWTTLRNNVELAQEVYDVIKLQYDEGIVPYINLIVAETELRTTQINYYNALFNLMASKLDYQRAIGNIDIN</sequence>
<dbReference type="EMBL" id="JBHTLD010000088">
    <property type="protein sequence ID" value="MFD1186718.1"/>
    <property type="molecule type" value="Genomic_DNA"/>
</dbReference>
<evidence type="ECO:0000256" key="4">
    <source>
        <dbReference type="ARBA" id="ARBA00022452"/>
    </source>
</evidence>
<evidence type="ECO:0000313" key="10">
    <source>
        <dbReference type="Proteomes" id="UP001597094"/>
    </source>
</evidence>
<dbReference type="Pfam" id="PF02321">
    <property type="entry name" value="OEP"/>
    <property type="match status" value="2"/>
</dbReference>
<proteinExistence type="inferred from homology"/>
<comment type="subcellular location">
    <subcellularLocation>
        <location evidence="1">Cell outer membrane</location>
    </subcellularLocation>
</comment>
<feature type="signal peptide" evidence="8">
    <location>
        <begin position="1"/>
        <end position="23"/>
    </location>
</feature>
<evidence type="ECO:0000256" key="2">
    <source>
        <dbReference type="ARBA" id="ARBA00007613"/>
    </source>
</evidence>
<evidence type="ECO:0000313" key="9">
    <source>
        <dbReference type="EMBL" id="MFD1186718.1"/>
    </source>
</evidence>
<evidence type="ECO:0000256" key="3">
    <source>
        <dbReference type="ARBA" id="ARBA00022448"/>
    </source>
</evidence>
<keyword evidence="7" id="KW-0998">Cell outer membrane</keyword>
<evidence type="ECO:0000256" key="5">
    <source>
        <dbReference type="ARBA" id="ARBA00022692"/>
    </source>
</evidence>
<comment type="caution">
    <text evidence="9">The sequence shown here is derived from an EMBL/GenBank/DDBJ whole genome shotgun (WGS) entry which is preliminary data.</text>
</comment>
<protein>
    <submittedName>
        <fullName evidence="9">TolC family protein</fullName>
    </submittedName>
</protein>
<dbReference type="Gene3D" id="1.20.1600.10">
    <property type="entry name" value="Outer membrane efflux proteins (OEP)"/>
    <property type="match status" value="1"/>
</dbReference>
<keyword evidence="6" id="KW-0472">Membrane</keyword>
<dbReference type="InterPro" id="IPR003423">
    <property type="entry name" value="OMP_efflux"/>
</dbReference>
<keyword evidence="4" id="KW-1134">Transmembrane beta strand</keyword>
<evidence type="ECO:0000256" key="7">
    <source>
        <dbReference type="ARBA" id="ARBA00023237"/>
    </source>
</evidence>
<organism evidence="9 10">
    <name type="scientific">Pontibacter rugosus</name>
    <dbReference type="NCBI Taxonomy" id="1745966"/>
    <lineage>
        <taxon>Bacteria</taxon>
        <taxon>Pseudomonadati</taxon>
        <taxon>Bacteroidota</taxon>
        <taxon>Cytophagia</taxon>
        <taxon>Cytophagales</taxon>
        <taxon>Hymenobacteraceae</taxon>
        <taxon>Pontibacter</taxon>
    </lineage>
</organism>
<keyword evidence="3" id="KW-0813">Transport</keyword>
<keyword evidence="8" id="KW-0732">Signal</keyword>
<comment type="similarity">
    <text evidence="2">Belongs to the outer membrane factor (OMF) (TC 1.B.17) family.</text>
</comment>
<accession>A0ABW3SP95</accession>
<dbReference type="InterPro" id="IPR051906">
    <property type="entry name" value="TolC-like"/>
</dbReference>
<reference evidence="10" key="1">
    <citation type="journal article" date="2019" name="Int. J. Syst. Evol. Microbiol.">
        <title>The Global Catalogue of Microorganisms (GCM) 10K type strain sequencing project: providing services to taxonomists for standard genome sequencing and annotation.</title>
        <authorList>
            <consortium name="The Broad Institute Genomics Platform"/>
            <consortium name="The Broad Institute Genome Sequencing Center for Infectious Disease"/>
            <person name="Wu L."/>
            <person name="Ma J."/>
        </authorList>
    </citation>
    <scope>NUCLEOTIDE SEQUENCE [LARGE SCALE GENOMIC DNA]</scope>
    <source>
        <strain evidence="10">JCM 31319</strain>
    </source>
</reference>
<dbReference type="RefSeq" id="WP_377527229.1">
    <property type="nucleotide sequence ID" value="NZ_JBHTLD010000088.1"/>
</dbReference>
<evidence type="ECO:0000256" key="6">
    <source>
        <dbReference type="ARBA" id="ARBA00023136"/>
    </source>
</evidence>
<evidence type="ECO:0000256" key="1">
    <source>
        <dbReference type="ARBA" id="ARBA00004442"/>
    </source>
</evidence>
<name>A0ABW3SP95_9BACT</name>
<keyword evidence="10" id="KW-1185">Reference proteome</keyword>